<name>C3ZWJ7_BRAFL</name>
<dbReference type="AlphaFoldDB" id="C3ZWJ7"/>
<proteinExistence type="predicted"/>
<sequence length="101" mass="11625">MSPGVLQCHQVCCSVTRVVEEDRGLLQLLQGEQKGFSLRRREFGGHGVNWDSRLSQEEAQEMLRKMRRDVSKLPADWFTSMDTNGNGFIDLPEYNMAETLY</sequence>
<accession>C3ZWJ7</accession>
<protein>
    <recommendedName>
        <fullName evidence="3">EF-hand domain-containing protein</fullName>
    </recommendedName>
</protein>
<gene>
    <name evidence="2" type="ORF">BRAFLDRAFT_102974</name>
</gene>
<evidence type="ECO:0000256" key="1">
    <source>
        <dbReference type="ARBA" id="ARBA00022837"/>
    </source>
</evidence>
<dbReference type="Gene3D" id="1.10.238.10">
    <property type="entry name" value="EF-hand"/>
    <property type="match status" value="1"/>
</dbReference>
<reference evidence="2" key="1">
    <citation type="journal article" date="2008" name="Nature">
        <title>The amphioxus genome and the evolution of the chordate karyotype.</title>
        <authorList>
            <consortium name="US DOE Joint Genome Institute (JGI-PGF)"/>
            <person name="Putnam N.H."/>
            <person name="Butts T."/>
            <person name="Ferrier D.E.K."/>
            <person name="Furlong R.F."/>
            <person name="Hellsten U."/>
            <person name="Kawashima T."/>
            <person name="Robinson-Rechavi M."/>
            <person name="Shoguchi E."/>
            <person name="Terry A."/>
            <person name="Yu J.-K."/>
            <person name="Benito-Gutierrez E.L."/>
            <person name="Dubchak I."/>
            <person name="Garcia-Fernandez J."/>
            <person name="Gibson-Brown J.J."/>
            <person name="Grigoriev I.V."/>
            <person name="Horton A.C."/>
            <person name="de Jong P.J."/>
            <person name="Jurka J."/>
            <person name="Kapitonov V.V."/>
            <person name="Kohara Y."/>
            <person name="Kuroki Y."/>
            <person name="Lindquist E."/>
            <person name="Lucas S."/>
            <person name="Osoegawa K."/>
            <person name="Pennacchio L.A."/>
            <person name="Salamov A.A."/>
            <person name="Satou Y."/>
            <person name="Sauka-Spengler T."/>
            <person name="Schmutz J."/>
            <person name="Shin-I T."/>
            <person name="Toyoda A."/>
            <person name="Bronner-Fraser M."/>
            <person name="Fujiyama A."/>
            <person name="Holland L.Z."/>
            <person name="Holland P.W.H."/>
            <person name="Satoh N."/>
            <person name="Rokhsar D.S."/>
        </authorList>
    </citation>
    <scope>NUCLEOTIDE SEQUENCE [LARGE SCALE GENOMIC DNA]</scope>
    <source>
        <strain evidence="2">S238N-H82</strain>
        <tissue evidence="2">Testes</tissue>
    </source>
</reference>
<dbReference type="SUPFAM" id="SSF47473">
    <property type="entry name" value="EF-hand"/>
    <property type="match status" value="1"/>
</dbReference>
<dbReference type="EMBL" id="GG666700">
    <property type="protein sequence ID" value="EEN43066.1"/>
    <property type="molecule type" value="Genomic_DNA"/>
</dbReference>
<dbReference type="InParanoid" id="C3ZWJ7"/>
<evidence type="ECO:0008006" key="3">
    <source>
        <dbReference type="Google" id="ProtNLM"/>
    </source>
</evidence>
<dbReference type="InterPro" id="IPR018247">
    <property type="entry name" value="EF_Hand_1_Ca_BS"/>
</dbReference>
<organism>
    <name type="scientific">Branchiostoma floridae</name>
    <name type="common">Florida lancelet</name>
    <name type="synonym">Amphioxus</name>
    <dbReference type="NCBI Taxonomy" id="7739"/>
    <lineage>
        <taxon>Eukaryota</taxon>
        <taxon>Metazoa</taxon>
        <taxon>Chordata</taxon>
        <taxon>Cephalochordata</taxon>
        <taxon>Leptocardii</taxon>
        <taxon>Amphioxiformes</taxon>
        <taxon>Branchiostomatidae</taxon>
        <taxon>Branchiostoma</taxon>
    </lineage>
</organism>
<dbReference type="PROSITE" id="PS00018">
    <property type="entry name" value="EF_HAND_1"/>
    <property type="match status" value="1"/>
</dbReference>
<evidence type="ECO:0000313" key="2">
    <source>
        <dbReference type="EMBL" id="EEN43066.1"/>
    </source>
</evidence>
<dbReference type="InterPro" id="IPR011992">
    <property type="entry name" value="EF-hand-dom_pair"/>
</dbReference>
<keyword evidence="1" id="KW-0106">Calcium</keyword>